<feature type="transmembrane region" description="Helical" evidence="4">
    <location>
        <begin position="6"/>
        <end position="23"/>
    </location>
</feature>
<feature type="transmembrane region" description="Helical" evidence="4">
    <location>
        <begin position="123"/>
        <end position="144"/>
    </location>
</feature>
<evidence type="ECO:0000313" key="7">
    <source>
        <dbReference type="EMBL" id="NHK26508.1"/>
    </source>
</evidence>
<dbReference type="GO" id="GO:0043565">
    <property type="term" value="F:sequence-specific DNA binding"/>
    <property type="evidence" value="ECO:0007669"/>
    <property type="project" value="InterPro"/>
</dbReference>
<dbReference type="Gene3D" id="1.10.10.60">
    <property type="entry name" value="Homeodomain-like"/>
    <property type="match status" value="1"/>
</dbReference>
<feature type="transmembrane region" description="Helical" evidence="4">
    <location>
        <begin position="92"/>
        <end position="117"/>
    </location>
</feature>
<proteinExistence type="predicted"/>
<dbReference type="InterPro" id="IPR018062">
    <property type="entry name" value="HTH_AraC-typ_CS"/>
</dbReference>
<feature type="transmembrane region" description="Helical" evidence="4">
    <location>
        <begin position="191"/>
        <end position="215"/>
    </location>
</feature>
<dbReference type="Proteomes" id="UP000621856">
    <property type="component" value="Unassembled WGS sequence"/>
</dbReference>
<reference evidence="7 9" key="2">
    <citation type="submission" date="2020-02" db="EMBL/GenBank/DDBJ databases">
        <title>Genome sequence of Parvularcula flava strain NH6-79.</title>
        <authorList>
            <person name="Abdul Karim M.H."/>
            <person name="Lam M.Q."/>
            <person name="Chen S.J."/>
            <person name="Yahya A."/>
            <person name="Shahir S."/>
            <person name="Shamsir M.S."/>
            <person name="Chong C.S."/>
        </authorList>
    </citation>
    <scope>NUCLEOTIDE SEQUENCE [LARGE SCALE GENOMIC DNA]</scope>
    <source>
        <strain evidence="7 9">NH6-79</strain>
    </source>
</reference>
<keyword evidence="4" id="KW-1133">Transmembrane helix</keyword>
<evidence type="ECO:0000313" key="9">
    <source>
        <dbReference type="Proteomes" id="UP000818603"/>
    </source>
</evidence>
<sequence>MNAAHIFMAAPLFSAGLTLSMLGAYRKVLTQPIHLYWAFFALGIFCFGLLQAQAAGLQLGMLGTVIAIIGLPSCGMSWLLSRALFRGPDAAMLWPIGVVAALYAAGAVLVGAGQIGLDDEGAILGMVGTIHSLTSSTVLLLALIEPIEGFRRGLPRAERIYRLAFIFGYAALVAVAVIWERQAVASSGDGSQALSIVKVACSIIALCMATLAVIYRSQHPLPAMTAGTKQARRIERQATDADRQIAQRLTDLMAGQDLHTDASLKVSDIAARLGEPEYRISRAITGATGFASFNRLVNSYRIDHAKRLLSDPACAEWSVLSIAMECGFGSIGPFNRAFKDAEGMTPGAWREDHFAGGISVARDASR</sequence>
<dbReference type="InterPro" id="IPR009057">
    <property type="entry name" value="Homeodomain-like_sf"/>
</dbReference>
<dbReference type="PANTHER" id="PTHR43280">
    <property type="entry name" value="ARAC-FAMILY TRANSCRIPTIONAL REGULATOR"/>
    <property type="match status" value="1"/>
</dbReference>
<evidence type="ECO:0000313" key="8">
    <source>
        <dbReference type="Proteomes" id="UP000621856"/>
    </source>
</evidence>
<dbReference type="SUPFAM" id="SSF46689">
    <property type="entry name" value="Homeodomain-like"/>
    <property type="match status" value="1"/>
</dbReference>
<keyword evidence="2" id="KW-0238">DNA-binding</keyword>
<gene>
    <name evidence="7" type="ORF">FF098_001145</name>
    <name evidence="6" type="ORF">GCM10011355_02310</name>
</gene>
<keyword evidence="4" id="KW-0472">Membrane</keyword>
<comment type="caution">
    <text evidence="6">The sequence shown here is derived from an EMBL/GenBank/DDBJ whole genome shotgun (WGS) entry which is preliminary data.</text>
</comment>
<reference evidence="6" key="1">
    <citation type="journal article" date="2014" name="Int. J. Syst. Evol. Microbiol.">
        <title>Complete genome sequence of Corynebacterium casei LMG S-19264T (=DSM 44701T), isolated from a smear-ripened cheese.</title>
        <authorList>
            <consortium name="US DOE Joint Genome Institute (JGI-PGF)"/>
            <person name="Walter F."/>
            <person name="Albersmeier A."/>
            <person name="Kalinowski J."/>
            <person name="Ruckert C."/>
        </authorList>
    </citation>
    <scope>NUCLEOTIDE SEQUENCE</scope>
    <source>
        <strain evidence="6">CGMCC 1.14984</strain>
    </source>
</reference>
<name>A0A8J3A4X7_9PROT</name>
<evidence type="ECO:0000256" key="4">
    <source>
        <dbReference type="SAM" id="Phobius"/>
    </source>
</evidence>
<reference evidence="6" key="3">
    <citation type="submission" date="2020-09" db="EMBL/GenBank/DDBJ databases">
        <authorList>
            <person name="Sun Q."/>
            <person name="Zhou Y."/>
        </authorList>
    </citation>
    <scope>NUCLEOTIDE SEQUENCE</scope>
    <source>
        <strain evidence="6">CGMCC 1.14984</strain>
    </source>
</reference>
<keyword evidence="1" id="KW-0805">Transcription regulation</keyword>
<evidence type="ECO:0000259" key="5">
    <source>
        <dbReference type="PROSITE" id="PS01124"/>
    </source>
</evidence>
<dbReference type="Pfam" id="PF12833">
    <property type="entry name" value="HTH_18"/>
    <property type="match status" value="1"/>
</dbReference>
<dbReference type="InterPro" id="IPR018060">
    <property type="entry name" value="HTH_AraC"/>
</dbReference>
<dbReference type="PROSITE" id="PS01124">
    <property type="entry name" value="HTH_ARAC_FAMILY_2"/>
    <property type="match status" value="1"/>
</dbReference>
<feature type="transmembrane region" description="Helical" evidence="4">
    <location>
        <begin position="160"/>
        <end position="179"/>
    </location>
</feature>
<evidence type="ECO:0000256" key="1">
    <source>
        <dbReference type="ARBA" id="ARBA00023015"/>
    </source>
</evidence>
<dbReference type="GO" id="GO:0003700">
    <property type="term" value="F:DNA-binding transcription factor activity"/>
    <property type="evidence" value="ECO:0007669"/>
    <property type="project" value="InterPro"/>
</dbReference>
<evidence type="ECO:0000313" key="6">
    <source>
        <dbReference type="EMBL" id="GGH92550.1"/>
    </source>
</evidence>
<dbReference type="PANTHER" id="PTHR43280:SF29">
    <property type="entry name" value="ARAC-FAMILY TRANSCRIPTIONAL REGULATOR"/>
    <property type="match status" value="1"/>
</dbReference>
<keyword evidence="3" id="KW-0804">Transcription</keyword>
<dbReference type="SMART" id="SM00342">
    <property type="entry name" value="HTH_ARAC"/>
    <property type="match status" value="1"/>
</dbReference>
<dbReference type="EMBL" id="BMGZ01000001">
    <property type="protein sequence ID" value="GGH92550.1"/>
    <property type="molecule type" value="Genomic_DNA"/>
</dbReference>
<evidence type="ECO:0000256" key="3">
    <source>
        <dbReference type="ARBA" id="ARBA00023163"/>
    </source>
</evidence>
<protein>
    <submittedName>
        <fullName evidence="6">AraC family transcriptional regulator</fullName>
    </submittedName>
    <submittedName>
        <fullName evidence="7">Helix-turn-helix transcriptional regulator</fullName>
    </submittedName>
</protein>
<feature type="transmembrane region" description="Helical" evidence="4">
    <location>
        <begin position="35"/>
        <end position="54"/>
    </location>
</feature>
<dbReference type="RefSeq" id="WP_155136168.1">
    <property type="nucleotide sequence ID" value="NZ_BMGZ01000001.1"/>
</dbReference>
<dbReference type="Proteomes" id="UP000818603">
    <property type="component" value="Unassembled WGS sequence"/>
</dbReference>
<dbReference type="PROSITE" id="PS00041">
    <property type="entry name" value="HTH_ARAC_FAMILY_1"/>
    <property type="match status" value="1"/>
</dbReference>
<feature type="domain" description="HTH araC/xylS-type" evidence="5">
    <location>
        <begin position="247"/>
        <end position="352"/>
    </location>
</feature>
<feature type="transmembrane region" description="Helical" evidence="4">
    <location>
        <begin position="60"/>
        <end position="80"/>
    </location>
</feature>
<organism evidence="6 8">
    <name type="scientific">Aquisalinus luteolus</name>
    <dbReference type="NCBI Taxonomy" id="1566827"/>
    <lineage>
        <taxon>Bacteria</taxon>
        <taxon>Pseudomonadati</taxon>
        <taxon>Pseudomonadota</taxon>
        <taxon>Alphaproteobacteria</taxon>
        <taxon>Parvularculales</taxon>
        <taxon>Parvularculaceae</taxon>
        <taxon>Aquisalinus</taxon>
    </lineage>
</organism>
<dbReference type="EMBL" id="VCJR02000001">
    <property type="protein sequence ID" value="NHK26508.1"/>
    <property type="molecule type" value="Genomic_DNA"/>
</dbReference>
<accession>A0A8J3A4X7</accession>
<evidence type="ECO:0000256" key="2">
    <source>
        <dbReference type="ARBA" id="ARBA00023125"/>
    </source>
</evidence>
<keyword evidence="4" id="KW-0812">Transmembrane</keyword>
<dbReference type="AlphaFoldDB" id="A0A8J3A4X7"/>
<keyword evidence="9" id="KW-1185">Reference proteome</keyword>